<evidence type="ECO:0000256" key="1">
    <source>
        <dbReference type="ARBA" id="ARBA00008966"/>
    </source>
</evidence>
<evidence type="ECO:0000256" key="3">
    <source>
        <dbReference type="SAM" id="MobiDB-lite"/>
    </source>
</evidence>
<dbReference type="PANTHER" id="PTHR15565:SF0">
    <property type="entry name" value="PROTEIN AATF"/>
    <property type="match status" value="1"/>
</dbReference>
<comment type="similarity">
    <text evidence="1">Belongs to the AATF family.</text>
</comment>
<accession>A0A194S0D5</accession>
<dbReference type="OMA" id="INFMAPN"/>
<feature type="domain" description="AATF leucine zipper-containing" evidence="5">
    <location>
        <begin position="194"/>
        <end position="325"/>
    </location>
</feature>
<dbReference type="InterPro" id="IPR012617">
    <property type="entry name" value="AATF_C"/>
</dbReference>
<feature type="compositionally biased region" description="Low complexity" evidence="3">
    <location>
        <begin position="517"/>
        <end position="540"/>
    </location>
</feature>
<sequence>MAKLTLAQQLAQISQPAPQDFDPEDAYATYADGRTPAPGDADDSAPLDSADAARADYVDVGPSKLRKRGEAVLDTKYDGKKGSRAALYGDDDENDEEEDEMEEDEELDGELSGDDDSDEDEMGDFEDLEGEGASDDDEEEELDEDEDEDDEDASMAPPASTTRRSAPAAPAGSNAKTHDDRAMVKQLKQAASADVEKGRDVKKQLSFCDSLLEARIKVQKAVAAANLLPPPAYGADALFAEVANERDEVLHEVGELSEELFALRETLLATNDKVELAADFGQTRKRKRTSDDAGAYLDETLKDLAALETAFDPFLRTTVSKWSDKVLAASGLALAKDKKFKAVNQNALAQIDHALASSGGAAGAAGERERLVRRTRVRRGEGAVVGRPADAAAGAVEDGAEVALEGDRVKAGGAAKEVDAECFDDSDFYQQLLRDVVESRMLDLDDATLTQLRHATALARGKKVKKNVDTRASKGRKIRYHVHEKVQNFMIPIEAGTWHEEQVDELFASLLGRSFPQQQQQQQGADAPALDPALDDVAPPRAGQIDVGSLRLFG</sequence>
<keyword evidence="7" id="KW-1185">Reference proteome</keyword>
<reference evidence="6 7" key="1">
    <citation type="journal article" date="2015" name="Front. Microbiol.">
        <title>Genome sequence of the plant growth promoting endophytic yeast Rhodotorula graminis WP1.</title>
        <authorList>
            <person name="Firrincieli A."/>
            <person name="Otillar R."/>
            <person name="Salamov A."/>
            <person name="Schmutz J."/>
            <person name="Khan Z."/>
            <person name="Redman R.S."/>
            <person name="Fleck N.D."/>
            <person name="Lindquist E."/>
            <person name="Grigoriev I.V."/>
            <person name="Doty S.L."/>
        </authorList>
    </citation>
    <scope>NUCLEOTIDE SEQUENCE [LARGE SCALE GENOMIC DNA]</scope>
    <source>
        <strain evidence="6 7">WP1</strain>
    </source>
</reference>
<feature type="compositionally biased region" description="Acidic residues" evidence="3">
    <location>
        <begin position="89"/>
        <end position="153"/>
    </location>
</feature>
<dbReference type="OrthoDB" id="5783963at2759"/>
<dbReference type="GO" id="GO:0005730">
    <property type="term" value="C:nucleolus"/>
    <property type="evidence" value="ECO:0007669"/>
    <property type="project" value="TreeGrafter"/>
</dbReference>
<dbReference type="PANTHER" id="PTHR15565">
    <property type="entry name" value="AATF PROTEIN APOPTOSIS ANTAGONIZING TRANSCRIPTION FACTOR"/>
    <property type="match status" value="1"/>
</dbReference>
<evidence type="ECO:0000313" key="7">
    <source>
        <dbReference type="Proteomes" id="UP000053890"/>
    </source>
</evidence>
<dbReference type="Proteomes" id="UP000053890">
    <property type="component" value="Unassembled WGS sequence"/>
</dbReference>
<proteinExistence type="inferred from homology"/>
<evidence type="ECO:0000259" key="5">
    <source>
        <dbReference type="Pfam" id="PF13339"/>
    </source>
</evidence>
<dbReference type="EMBL" id="KQ474080">
    <property type="protein sequence ID" value="KPV74188.1"/>
    <property type="molecule type" value="Genomic_DNA"/>
</dbReference>
<evidence type="ECO:0000313" key="6">
    <source>
        <dbReference type="EMBL" id="KPV74188.1"/>
    </source>
</evidence>
<feature type="domain" description="Apoptosis-antagonizing transcription factor C-terminal" evidence="4">
    <location>
        <begin position="429"/>
        <end position="511"/>
    </location>
</feature>
<feature type="region of interest" description="Disordered" evidence="3">
    <location>
        <begin position="517"/>
        <end position="541"/>
    </location>
</feature>
<dbReference type="InterPro" id="IPR025160">
    <property type="entry name" value="AATF"/>
</dbReference>
<dbReference type="InterPro" id="IPR039223">
    <property type="entry name" value="AATF/Bfr2"/>
</dbReference>
<dbReference type="GeneID" id="28977572"/>
<evidence type="ECO:0000259" key="4">
    <source>
        <dbReference type="Pfam" id="PF08164"/>
    </source>
</evidence>
<dbReference type="Pfam" id="PF08164">
    <property type="entry name" value="TRAUB"/>
    <property type="match status" value="1"/>
</dbReference>
<dbReference type="RefSeq" id="XP_018270237.1">
    <property type="nucleotide sequence ID" value="XM_018417124.1"/>
</dbReference>
<dbReference type="AlphaFoldDB" id="A0A194S0D5"/>
<dbReference type="STRING" id="578459.A0A194S0D5"/>
<organism evidence="6 7">
    <name type="scientific">Rhodotorula graminis (strain WP1)</name>
    <dbReference type="NCBI Taxonomy" id="578459"/>
    <lineage>
        <taxon>Eukaryota</taxon>
        <taxon>Fungi</taxon>
        <taxon>Dikarya</taxon>
        <taxon>Basidiomycota</taxon>
        <taxon>Pucciniomycotina</taxon>
        <taxon>Microbotryomycetes</taxon>
        <taxon>Sporidiobolales</taxon>
        <taxon>Sporidiobolaceae</taxon>
        <taxon>Rhodotorula</taxon>
    </lineage>
</organism>
<protein>
    <recommendedName>
        <fullName evidence="2">Protein BFR2</fullName>
    </recommendedName>
</protein>
<dbReference type="Pfam" id="PF13339">
    <property type="entry name" value="AATF-Che1"/>
    <property type="match status" value="1"/>
</dbReference>
<name>A0A194S0D5_RHOGW</name>
<feature type="compositionally biased region" description="Basic and acidic residues" evidence="3">
    <location>
        <begin position="68"/>
        <end position="81"/>
    </location>
</feature>
<gene>
    <name evidence="6" type="ORF">RHOBADRAFT_54041</name>
</gene>
<feature type="region of interest" description="Disordered" evidence="3">
    <location>
        <begin position="13"/>
        <end position="198"/>
    </location>
</feature>
<evidence type="ECO:0000256" key="2">
    <source>
        <dbReference type="ARBA" id="ARBA00013850"/>
    </source>
</evidence>
<dbReference type="GO" id="GO:0000462">
    <property type="term" value="P:maturation of SSU-rRNA from tricistronic rRNA transcript (SSU-rRNA, 5.8S rRNA, LSU-rRNA)"/>
    <property type="evidence" value="ECO:0007669"/>
    <property type="project" value="TreeGrafter"/>
</dbReference>